<protein>
    <submittedName>
        <fullName evidence="1">Fungal-specific transcription factor domain-containing protein</fullName>
    </submittedName>
</protein>
<evidence type="ECO:0000313" key="1">
    <source>
        <dbReference type="EMBL" id="KAI0027759.1"/>
    </source>
</evidence>
<keyword evidence="2" id="KW-1185">Reference proteome</keyword>
<reference evidence="1" key="1">
    <citation type="submission" date="2021-02" db="EMBL/GenBank/DDBJ databases">
        <authorList>
            <consortium name="DOE Joint Genome Institute"/>
            <person name="Ahrendt S."/>
            <person name="Looney B.P."/>
            <person name="Miyauchi S."/>
            <person name="Morin E."/>
            <person name="Drula E."/>
            <person name="Courty P.E."/>
            <person name="Chicoki N."/>
            <person name="Fauchery L."/>
            <person name="Kohler A."/>
            <person name="Kuo A."/>
            <person name="Labutti K."/>
            <person name="Pangilinan J."/>
            <person name="Lipzen A."/>
            <person name="Riley R."/>
            <person name="Andreopoulos W."/>
            <person name="He G."/>
            <person name="Johnson J."/>
            <person name="Barry K.W."/>
            <person name="Grigoriev I.V."/>
            <person name="Nagy L."/>
            <person name="Hibbett D."/>
            <person name="Henrissat B."/>
            <person name="Matheny P.B."/>
            <person name="Labbe J."/>
            <person name="Martin F."/>
        </authorList>
    </citation>
    <scope>NUCLEOTIDE SEQUENCE</scope>
    <source>
        <strain evidence="1">EC-137</strain>
    </source>
</reference>
<gene>
    <name evidence="1" type="ORF">K488DRAFT_11696</name>
</gene>
<comment type="caution">
    <text evidence="1">The sequence shown here is derived from an EMBL/GenBank/DDBJ whole genome shotgun (WGS) entry which is preliminary data.</text>
</comment>
<dbReference type="EMBL" id="MU273844">
    <property type="protein sequence ID" value="KAI0027759.1"/>
    <property type="molecule type" value="Genomic_DNA"/>
</dbReference>
<dbReference type="Proteomes" id="UP000814128">
    <property type="component" value="Unassembled WGS sequence"/>
</dbReference>
<sequence length="446" mass="51117">WEREAYESATESSYSFPNPDLLLRLVDLYFEHSNILFPILHRPTFEQRIRNDDHTNDGVFGAVVLLVCAIGSRFSSDPCVILEGTNSWHSAGWAWFLQVRLAGISIFSGSSLCDLQCTCLGAIYLLGVSAFNSAWNMIGMGIRLAQGSGANRKRSYGSTLTVDDELYRRSFWVLVCLDRDLSLMTGRPCSIQEEDFDVDMPVDCDDEHWLHSDPEKAFKQPPGRPSRISAFLCKLQLCQIDGYALRTIHASQKAKYHFGFTGQDWEHRTVTSFDSILNVWVDSIPEHLRWDPAREDDALFFQSAHLYAKFYELQVLIHQPFIWPRKTSQHSFPSLAICVNAARSCTHILDELHRRYPGRIIPFLHRPVLISALVLLIRIWNVKQSKLPIDIESDLSDVKKCMRYMETLEGRWFFAGRARDIIGVLALRADVPVSDSEPFVNRKRKQ</sequence>
<feature type="non-terminal residue" evidence="1">
    <location>
        <position position="446"/>
    </location>
</feature>
<name>A0ACB8Q7F9_9AGAM</name>
<proteinExistence type="predicted"/>
<feature type="non-terminal residue" evidence="1">
    <location>
        <position position="1"/>
    </location>
</feature>
<reference evidence="1" key="2">
    <citation type="journal article" date="2022" name="New Phytol.">
        <title>Evolutionary transition to the ectomycorrhizal habit in the genomes of a hyperdiverse lineage of mushroom-forming fungi.</title>
        <authorList>
            <person name="Looney B."/>
            <person name="Miyauchi S."/>
            <person name="Morin E."/>
            <person name="Drula E."/>
            <person name="Courty P.E."/>
            <person name="Kohler A."/>
            <person name="Kuo A."/>
            <person name="LaButti K."/>
            <person name="Pangilinan J."/>
            <person name="Lipzen A."/>
            <person name="Riley R."/>
            <person name="Andreopoulos W."/>
            <person name="He G."/>
            <person name="Johnson J."/>
            <person name="Nolan M."/>
            <person name="Tritt A."/>
            <person name="Barry K.W."/>
            <person name="Grigoriev I.V."/>
            <person name="Nagy L.G."/>
            <person name="Hibbett D."/>
            <person name="Henrissat B."/>
            <person name="Matheny P.B."/>
            <person name="Labbe J."/>
            <person name="Martin F.M."/>
        </authorList>
    </citation>
    <scope>NUCLEOTIDE SEQUENCE</scope>
    <source>
        <strain evidence="1">EC-137</strain>
    </source>
</reference>
<accession>A0ACB8Q7F9</accession>
<organism evidence="1 2">
    <name type="scientific">Vararia minispora EC-137</name>
    <dbReference type="NCBI Taxonomy" id="1314806"/>
    <lineage>
        <taxon>Eukaryota</taxon>
        <taxon>Fungi</taxon>
        <taxon>Dikarya</taxon>
        <taxon>Basidiomycota</taxon>
        <taxon>Agaricomycotina</taxon>
        <taxon>Agaricomycetes</taxon>
        <taxon>Russulales</taxon>
        <taxon>Lachnocladiaceae</taxon>
        <taxon>Vararia</taxon>
    </lineage>
</organism>
<evidence type="ECO:0000313" key="2">
    <source>
        <dbReference type="Proteomes" id="UP000814128"/>
    </source>
</evidence>